<proteinExistence type="predicted"/>
<name>A0ABU5L9G7_9RICK</name>
<protein>
    <submittedName>
        <fullName evidence="1">Uncharacterized protein</fullName>
    </submittedName>
</protein>
<dbReference type="EMBL" id="JARGYT010000107">
    <property type="protein sequence ID" value="MDZ5762769.1"/>
    <property type="molecule type" value="Genomic_DNA"/>
</dbReference>
<gene>
    <name evidence="1" type="ORF">Cyrtocomes_01163</name>
</gene>
<dbReference type="RefSeq" id="WP_322498210.1">
    <property type="nucleotide sequence ID" value="NZ_JARGYT010000107.1"/>
</dbReference>
<accession>A0ABU5L9G7</accession>
<evidence type="ECO:0000313" key="1">
    <source>
        <dbReference type="EMBL" id="MDZ5762769.1"/>
    </source>
</evidence>
<reference evidence="1 2" key="1">
    <citation type="submission" date="2023-02" db="EMBL/GenBank/DDBJ databases">
        <title>Host association and intracellularity evolved multiple times independently in the Rickettsiales.</title>
        <authorList>
            <person name="Castelli M."/>
            <person name="Nardi T."/>
            <person name="Gammuto L."/>
            <person name="Bellinzona G."/>
            <person name="Sabaneyeva E."/>
            <person name="Potekhin A."/>
            <person name="Serra V."/>
            <person name="Petroni G."/>
            <person name="Sassera D."/>
        </authorList>
    </citation>
    <scope>NUCLEOTIDE SEQUENCE [LARGE SCALE GENOMIC DNA]</scope>
    <source>
        <strain evidence="1 2">BOD18</strain>
    </source>
</reference>
<evidence type="ECO:0000313" key="2">
    <source>
        <dbReference type="Proteomes" id="UP001293791"/>
    </source>
</evidence>
<keyword evidence="2" id="KW-1185">Reference proteome</keyword>
<sequence length="259" mass="30053">MNISHQYIVKLASEAFWSFVFKNSFKEAGFVITIEDIPESLWSREILLKMLSKDLYPVELSQDLIDTLYYDVAETIIDHNNREENIIGIVYQEDFKFCKDPNFAFKNLIDKQFTDSDQKSNYYLQLKGKYLNEGELILRTPLPSGILLKSRPTTSSMPYIPNTLKALGFQKQLVLQITDILPLPANKYGYNYFITGLFYIPTIQDHSLVWLKLIPNATTILNCFRIICYEDGSFCEGNILPKSPTNKKNLINKMLSFFY</sequence>
<organism evidence="1 2">
    <name type="scientific">Candidatus Cyrtobacter comes</name>
    <dbReference type="NCBI Taxonomy" id="675776"/>
    <lineage>
        <taxon>Bacteria</taxon>
        <taxon>Pseudomonadati</taxon>
        <taxon>Pseudomonadota</taxon>
        <taxon>Alphaproteobacteria</taxon>
        <taxon>Rickettsiales</taxon>
        <taxon>Candidatus Midichloriaceae</taxon>
        <taxon>Candidatus Cyrtobacter</taxon>
    </lineage>
</organism>
<dbReference type="Proteomes" id="UP001293791">
    <property type="component" value="Unassembled WGS sequence"/>
</dbReference>
<comment type="caution">
    <text evidence="1">The sequence shown here is derived from an EMBL/GenBank/DDBJ whole genome shotgun (WGS) entry which is preliminary data.</text>
</comment>